<dbReference type="PANTHER" id="PTHR36498:SF1">
    <property type="entry name" value="TATA-BINDING PROTEIN-ASSOCIATED FACTOR 172"/>
    <property type="match status" value="1"/>
</dbReference>
<proteinExistence type="predicted"/>
<dbReference type="Pfam" id="PF02985">
    <property type="entry name" value="HEAT"/>
    <property type="match status" value="1"/>
</dbReference>
<dbReference type="InterPro" id="IPR044972">
    <property type="entry name" value="Mot1"/>
</dbReference>
<keyword evidence="1" id="KW-0677">Repeat</keyword>
<sequence length="189" mass="21381">MAEAAQANGAHTTRLESLLHLVREGSSAQIRENAAERLGEVALQTPEYCHAIVQHVRRLVVDPEWEIRVAASKCVEVIARSLRKEPKLLAHAFSAASFGGREAAGLVLNFQTVEIRRVVQEGAPLLRSGGEEYQYETNLNEDQRKLHAIKQRRLLLRRICGTSDPIWTTHEDSLAKQMLPKLNMDRMYY</sequence>
<dbReference type="SUPFAM" id="SSF48371">
    <property type="entry name" value="ARM repeat"/>
    <property type="match status" value="1"/>
</dbReference>
<dbReference type="OMA" id="FRATAGC"/>
<evidence type="ECO:0000313" key="3">
    <source>
        <dbReference type="Proteomes" id="UP000019132"/>
    </source>
</evidence>
<name>K3X1C4_GLOUD</name>
<dbReference type="EnsemblProtists" id="PYU1_T011023">
    <property type="protein sequence ID" value="PYU1_T011023"/>
    <property type="gene ID" value="PYU1_G010999"/>
</dbReference>
<dbReference type="GO" id="GO:0017025">
    <property type="term" value="F:TBP-class protein binding"/>
    <property type="evidence" value="ECO:0007669"/>
    <property type="project" value="InterPro"/>
</dbReference>
<dbReference type="InParanoid" id="K3X1C4"/>
<reference evidence="2" key="3">
    <citation type="submission" date="2015-02" db="UniProtKB">
        <authorList>
            <consortium name="EnsemblProtists"/>
        </authorList>
    </citation>
    <scope>IDENTIFICATION</scope>
    <source>
        <strain evidence="2">DAOM BR144</strain>
    </source>
</reference>
<organism evidence="2 3">
    <name type="scientific">Globisporangium ultimum (strain ATCC 200006 / CBS 805.95 / DAOM BR144)</name>
    <name type="common">Pythium ultimum</name>
    <dbReference type="NCBI Taxonomy" id="431595"/>
    <lineage>
        <taxon>Eukaryota</taxon>
        <taxon>Sar</taxon>
        <taxon>Stramenopiles</taxon>
        <taxon>Oomycota</taxon>
        <taxon>Peronosporomycetes</taxon>
        <taxon>Pythiales</taxon>
        <taxon>Pythiaceae</taxon>
        <taxon>Globisporangium</taxon>
    </lineage>
</organism>
<evidence type="ECO:0000256" key="1">
    <source>
        <dbReference type="ARBA" id="ARBA00022737"/>
    </source>
</evidence>
<dbReference type="eggNOG" id="ENOG502SMWA">
    <property type="taxonomic scope" value="Eukaryota"/>
</dbReference>
<evidence type="ECO:0000313" key="2">
    <source>
        <dbReference type="EnsemblProtists" id="PYU1_T011023"/>
    </source>
</evidence>
<dbReference type="InterPro" id="IPR000357">
    <property type="entry name" value="HEAT"/>
</dbReference>
<dbReference type="GO" id="GO:0003677">
    <property type="term" value="F:DNA binding"/>
    <property type="evidence" value="ECO:0007669"/>
    <property type="project" value="InterPro"/>
</dbReference>
<protein>
    <submittedName>
        <fullName evidence="2">Uncharacterized protein</fullName>
    </submittedName>
</protein>
<dbReference type="Gene3D" id="1.25.10.10">
    <property type="entry name" value="Leucine-rich Repeat Variant"/>
    <property type="match status" value="1"/>
</dbReference>
<dbReference type="InterPro" id="IPR016024">
    <property type="entry name" value="ARM-type_fold"/>
</dbReference>
<keyword evidence="3" id="KW-1185">Reference proteome</keyword>
<dbReference type="EMBL" id="GL376590">
    <property type="status" value="NOT_ANNOTATED_CDS"/>
    <property type="molecule type" value="Genomic_DNA"/>
</dbReference>
<dbReference type="InterPro" id="IPR011989">
    <property type="entry name" value="ARM-like"/>
</dbReference>
<dbReference type="PANTHER" id="PTHR36498">
    <property type="entry name" value="TATA-BINDING PROTEIN-ASSOCIATED FACTOR 172"/>
    <property type="match status" value="1"/>
</dbReference>
<dbReference type="HOGENOM" id="CLU_108331_0_0_1"/>
<dbReference type="Proteomes" id="UP000019132">
    <property type="component" value="Unassembled WGS sequence"/>
</dbReference>
<reference evidence="3" key="2">
    <citation type="submission" date="2010-04" db="EMBL/GenBank/DDBJ databases">
        <authorList>
            <person name="Buell R."/>
            <person name="Hamilton J."/>
            <person name="Hostetler J."/>
        </authorList>
    </citation>
    <scope>NUCLEOTIDE SEQUENCE [LARGE SCALE GENOMIC DNA]</scope>
    <source>
        <strain evidence="3">DAOM:BR144</strain>
    </source>
</reference>
<dbReference type="STRING" id="431595.K3X1C4"/>
<accession>K3X1C4</accession>
<dbReference type="AlphaFoldDB" id="K3X1C4"/>
<reference evidence="3" key="1">
    <citation type="journal article" date="2010" name="Genome Biol.">
        <title>Genome sequence of the necrotrophic plant pathogen Pythium ultimum reveals original pathogenicity mechanisms and effector repertoire.</title>
        <authorList>
            <person name="Levesque C.A."/>
            <person name="Brouwer H."/>
            <person name="Cano L."/>
            <person name="Hamilton J.P."/>
            <person name="Holt C."/>
            <person name="Huitema E."/>
            <person name="Raffaele S."/>
            <person name="Robideau G.P."/>
            <person name="Thines M."/>
            <person name="Win J."/>
            <person name="Zerillo M.M."/>
            <person name="Beakes G.W."/>
            <person name="Boore J.L."/>
            <person name="Busam D."/>
            <person name="Dumas B."/>
            <person name="Ferriera S."/>
            <person name="Fuerstenberg S.I."/>
            <person name="Gachon C.M."/>
            <person name="Gaulin E."/>
            <person name="Govers F."/>
            <person name="Grenville-Briggs L."/>
            <person name="Horner N."/>
            <person name="Hostetler J."/>
            <person name="Jiang R.H."/>
            <person name="Johnson J."/>
            <person name="Krajaejun T."/>
            <person name="Lin H."/>
            <person name="Meijer H.J."/>
            <person name="Moore B."/>
            <person name="Morris P."/>
            <person name="Phuntmart V."/>
            <person name="Puiu D."/>
            <person name="Shetty J."/>
            <person name="Stajich J.E."/>
            <person name="Tripathy S."/>
            <person name="Wawra S."/>
            <person name="van West P."/>
            <person name="Whitty B.R."/>
            <person name="Coutinho P.M."/>
            <person name="Henrissat B."/>
            <person name="Martin F."/>
            <person name="Thomas P.D."/>
            <person name="Tyler B.M."/>
            <person name="De Vries R.P."/>
            <person name="Kamoun S."/>
            <person name="Yandell M."/>
            <person name="Tisserat N."/>
            <person name="Buell C.R."/>
        </authorList>
    </citation>
    <scope>NUCLEOTIDE SEQUENCE</scope>
    <source>
        <strain evidence="3">DAOM:BR144</strain>
    </source>
</reference>
<dbReference type="VEuPathDB" id="FungiDB:PYU1_G010999"/>
<dbReference type="GO" id="GO:0016887">
    <property type="term" value="F:ATP hydrolysis activity"/>
    <property type="evidence" value="ECO:0007669"/>
    <property type="project" value="InterPro"/>
</dbReference>